<keyword evidence="3" id="KW-0560">Oxidoreductase</keyword>
<dbReference type="EMBL" id="VCQU01000007">
    <property type="protein sequence ID" value="NMN97250.1"/>
    <property type="molecule type" value="Genomic_DNA"/>
</dbReference>
<dbReference type="PANTHER" id="PTHR42847">
    <property type="entry name" value="ALKANESULFONATE MONOOXYGENASE"/>
    <property type="match status" value="1"/>
</dbReference>
<dbReference type="GO" id="GO:0008726">
    <property type="term" value="F:alkanesulfonate monooxygenase activity"/>
    <property type="evidence" value="ECO:0007669"/>
    <property type="project" value="TreeGrafter"/>
</dbReference>
<accession>A0A848KLW3</accession>
<keyword evidence="2" id="KW-0288">FMN</keyword>
<feature type="domain" description="Luciferase-like" evidence="5">
    <location>
        <begin position="36"/>
        <end position="264"/>
    </location>
</feature>
<dbReference type="GO" id="GO:0046306">
    <property type="term" value="P:alkanesulfonate catabolic process"/>
    <property type="evidence" value="ECO:0007669"/>
    <property type="project" value="TreeGrafter"/>
</dbReference>
<dbReference type="AlphaFoldDB" id="A0A848KLW3"/>
<dbReference type="Pfam" id="PF00296">
    <property type="entry name" value="Bac_luciferase"/>
    <property type="match status" value="1"/>
</dbReference>
<name>A0A848KLW3_9NOCA</name>
<reference evidence="6 7" key="1">
    <citation type="submission" date="2019-05" db="EMBL/GenBank/DDBJ databases">
        <authorList>
            <person name="Lee S.D."/>
        </authorList>
    </citation>
    <scope>NUCLEOTIDE SEQUENCE [LARGE SCALE GENOMIC DNA]</scope>
    <source>
        <strain evidence="6 7">YC2-7</strain>
    </source>
</reference>
<dbReference type="SUPFAM" id="SSF51679">
    <property type="entry name" value="Bacterial luciferase-like"/>
    <property type="match status" value="1"/>
</dbReference>
<organism evidence="6 7">
    <name type="scientific">Antrihabitans stalactiti</name>
    <dbReference type="NCBI Taxonomy" id="2584121"/>
    <lineage>
        <taxon>Bacteria</taxon>
        <taxon>Bacillati</taxon>
        <taxon>Actinomycetota</taxon>
        <taxon>Actinomycetes</taxon>
        <taxon>Mycobacteriales</taxon>
        <taxon>Nocardiaceae</taxon>
        <taxon>Antrihabitans</taxon>
    </lineage>
</organism>
<evidence type="ECO:0000256" key="2">
    <source>
        <dbReference type="ARBA" id="ARBA00022643"/>
    </source>
</evidence>
<evidence type="ECO:0000256" key="3">
    <source>
        <dbReference type="ARBA" id="ARBA00023002"/>
    </source>
</evidence>
<evidence type="ECO:0000256" key="1">
    <source>
        <dbReference type="ARBA" id="ARBA00022630"/>
    </source>
</evidence>
<evidence type="ECO:0000256" key="4">
    <source>
        <dbReference type="ARBA" id="ARBA00023033"/>
    </source>
</evidence>
<sequence>MSESALSFGIKTTPANVSYHDILRVWLDADAIPEIEHAWLYDHLLPRVGAGSEPIYEAWTLLSALAARTQRLRIGVLANNNRIRHPAVLAKIAANIDGISNGRLDFGIGVGGLPTSDPRFATMVAPEYEAFGIPVGEWGAAVASLSEACTIIRRLWSGEEFDFAGERYRLVGARCNPTPVQSRVPILIAGTGSSTLRIVAEHADVWNAIGPPLNTAAKLLERSRVLDGYCAASGRDPRSITRSVQVAISYDDPALARVIVRELIDVGFTHVVLNLPSPYPNDVARWVADELIRPNLERRG</sequence>
<evidence type="ECO:0000313" key="7">
    <source>
        <dbReference type="Proteomes" id="UP000535543"/>
    </source>
</evidence>
<reference evidence="6 7" key="2">
    <citation type="submission" date="2020-06" db="EMBL/GenBank/DDBJ databases">
        <title>Antribacter stalactiti gen. nov., sp. nov., a new member of the family Nacardiaceae isolated from a cave.</title>
        <authorList>
            <person name="Kim I.S."/>
        </authorList>
    </citation>
    <scope>NUCLEOTIDE SEQUENCE [LARGE SCALE GENOMIC DNA]</scope>
    <source>
        <strain evidence="6 7">YC2-7</strain>
    </source>
</reference>
<gene>
    <name evidence="6" type="ORF">FGL95_19620</name>
</gene>
<keyword evidence="1" id="KW-0285">Flavoprotein</keyword>
<dbReference type="PANTHER" id="PTHR42847:SF8">
    <property type="entry name" value="CONSERVED PROTEIN"/>
    <property type="match status" value="1"/>
</dbReference>
<dbReference type="InterPro" id="IPR050172">
    <property type="entry name" value="SsuD_RutA_monooxygenase"/>
</dbReference>
<evidence type="ECO:0000259" key="5">
    <source>
        <dbReference type="Pfam" id="PF00296"/>
    </source>
</evidence>
<dbReference type="InterPro" id="IPR011251">
    <property type="entry name" value="Luciferase-like_dom"/>
</dbReference>
<proteinExistence type="predicted"/>
<dbReference type="InterPro" id="IPR036661">
    <property type="entry name" value="Luciferase-like_sf"/>
</dbReference>
<comment type="caution">
    <text evidence="6">The sequence shown here is derived from an EMBL/GenBank/DDBJ whole genome shotgun (WGS) entry which is preliminary data.</text>
</comment>
<keyword evidence="7" id="KW-1185">Reference proteome</keyword>
<dbReference type="Gene3D" id="3.20.20.30">
    <property type="entry name" value="Luciferase-like domain"/>
    <property type="match status" value="1"/>
</dbReference>
<evidence type="ECO:0000313" key="6">
    <source>
        <dbReference type="EMBL" id="NMN97250.1"/>
    </source>
</evidence>
<dbReference type="RefSeq" id="WP_169589990.1">
    <property type="nucleotide sequence ID" value="NZ_VCQU01000007.1"/>
</dbReference>
<dbReference type="Proteomes" id="UP000535543">
    <property type="component" value="Unassembled WGS sequence"/>
</dbReference>
<keyword evidence="4" id="KW-0503">Monooxygenase</keyword>
<protein>
    <submittedName>
        <fullName evidence="6">LLM class flavin-dependent oxidoreductase</fullName>
    </submittedName>
</protein>